<dbReference type="SUPFAM" id="SSF88713">
    <property type="entry name" value="Glycoside hydrolase/deacetylase"/>
    <property type="match status" value="1"/>
</dbReference>
<comment type="caution">
    <text evidence="1">The sequence shown here is derived from an EMBL/GenBank/DDBJ whole genome shotgun (WGS) entry which is preliminary data.</text>
</comment>
<dbReference type="RefSeq" id="WP_199463000.1">
    <property type="nucleotide sequence ID" value="NZ_JAEMUH010000011.1"/>
</dbReference>
<evidence type="ECO:0000313" key="1">
    <source>
        <dbReference type="EMBL" id="MBJ7551421.1"/>
    </source>
</evidence>
<dbReference type="EMBL" id="JAEMUH010000011">
    <property type="protein sequence ID" value="MBJ7551421.1"/>
    <property type="molecule type" value="Genomic_DNA"/>
</dbReference>
<dbReference type="CDD" id="cd10936">
    <property type="entry name" value="CE4_DAC2"/>
    <property type="match status" value="1"/>
</dbReference>
<dbReference type="Pfam" id="PF04748">
    <property type="entry name" value="Polysacc_deac_2"/>
    <property type="match status" value="1"/>
</dbReference>
<sequence>MFKRCIVFSVLVGFSSWGWSSEESVDVAQKDLLPFPKLDQVSSDDRSREMFPLMLPAKDAPQSWPSLLKKPAMQNVLSPPVSGLIARSTPSPMSEMDALPEPPKIVVIIDDVGYNRRGMEESLSLPLPVVLAILPETPYAKKAAEKARLQERTTILHAPMENERELKLGPGGLYVEMDEQAFKTMLRADIDSVPGVKGVNNHMGSLLTTHRQHMEWVMDVMQERSLFFVDSLTSPQSVAHVIASERGVLTVTRDVFLDNVRTQAAIDKQFKRLLKRAHENGVAVAIGHPYPETTQYLQRRLNSSISAQLVNINLLLN</sequence>
<protein>
    <submittedName>
        <fullName evidence="1">Divergent polysaccharide deacetylase family protein</fullName>
    </submittedName>
</protein>
<dbReference type="Proteomes" id="UP000598488">
    <property type="component" value="Unassembled WGS sequence"/>
</dbReference>
<name>A0ABS0ZEV3_9GAMM</name>
<dbReference type="InterPro" id="IPR011330">
    <property type="entry name" value="Glyco_hydro/deAcase_b/a-brl"/>
</dbReference>
<gene>
    <name evidence="1" type="ORF">JHD44_12075</name>
</gene>
<accession>A0ABS0ZEV3</accession>
<proteinExistence type="predicted"/>
<keyword evidence="2" id="KW-1185">Reference proteome</keyword>
<organism evidence="1 2">
    <name type="scientific">Marinomonas ostreistagni</name>
    <dbReference type="NCBI Taxonomy" id="359209"/>
    <lineage>
        <taxon>Bacteria</taxon>
        <taxon>Pseudomonadati</taxon>
        <taxon>Pseudomonadota</taxon>
        <taxon>Gammaproteobacteria</taxon>
        <taxon>Oceanospirillales</taxon>
        <taxon>Oceanospirillaceae</taxon>
        <taxon>Marinomonas</taxon>
    </lineage>
</organism>
<dbReference type="InterPro" id="IPR006837">
    <property type="entry name" value="Divergent_DAC"/>
</dbReference>
<dbReference type="PANTHER" id="PTHR30105:SF2">
    <property type="entry name" value="DIVERGENT POLYSACCHARIDE DEACETYLASE SUPERFAMILY"/>
    <property type="match status" value="1"/>
</dbReference>
<evidence type="ECO:0000313" key="2">
    <source>
        <dbReference type="Proteomes" id="UP000598488"/>
    </source>
</evidence>
<dbReference type="PANTHER" id="PTHR30105">
    <property type="entry name" value="UNCHARACTERIZED YIBQ-RELATED"/>
    <property type="match status" value="1"/>
</dbReference>
<dbReference type="Gene3D" id="3.20.20.370">
    <property type="entry name" value="Glycoside hydrolase/deacetylase"/>
    <property type="match status" value="1"/>
</dbReference>
<reference evidence="1 2" key="1">
    <citation type="submission" date="2020-12" db="EMBL/GenBank/DDBJ databases">
        <title>Comparative genome analysis of fungal antagonists Marinomonas ostreistagni 398 and M. spartinae 468.</title>
        <authorList>
            <person name="Fields J.L."/>
            <person name="Mavrodi O.V."/>
            <person name="Biber P.D."/>
            <person name="Indest K.J."/>
            <person name="Mavrodi D.V."/>
        </authorList>
    </citation>
    <scope>NUCLEOTIDE SEQUENCE [LARGE SCALE GENOMIC DNA]</scope>
    <source>
        <strain evidence="1 2">USM7</strain>
    </source>
</reference>